<dbReference type="Pfam" id="PF12609">
    <property type="entry name" value="DUF3774"/>
    <property type="match status" value="1"/>
</dbReference>
<evidence type="ECO:0000313" key="2">
    <source>
        <dbReference type="EMBL" id="KAK1283026.1"/>
    </source>
</evidence>
<feature type="compositionally biased region" description="Low complexity" evidence="1">
    <location>
        <begin position="50"/>
        <end position="64"/>
    </location>
</feature>
<name>A0AAV9C2Z3_ACOCL</name>
<protein>
    <recommendedName>
        <fullName evidence="4">Wound-responsive family protein</fullName>
    </recommendedName>
</protein>
<evidence type="ECO:0000313" key="3">
    <source>
        <dbReference type="Proteomes" id="UP001180020"/>
    </source>
</evidence>
<proteinExistence type="predicted"/>
<comment type="caution">
    <text evidence="2">The sequence shown here is derived from an EMBL/GenBank/DDBJ whole genome shotgun (WGS) entry which is preliminary data.</text>
</comment>
<dbReference type="AlphaFoldDB" id="A0AAV9C2Z3"/>
<dbReference type="Proteomes" id="UP001180020">
    <property type="component" value="Unassembled WGS sequence"/>
</dbReference>
<feature type="region of interest" description="Disordered" evidence="1">
    <location>
        <begin position="36"/>
        <end position="77"/>
    </location>
</feature>
<dbReference type="EMBL" id="JAUJYO010000021">
    <property type="protein sequence ID" value="KAK1283026.1"/>
    <property type="molecule type" value="Genomic_DNA"/>
</dbReference>
<reference evidence="2" key="1">
    <citation type="journal article" date="2023" name="Nat. Commun.">
        <title>Diploid and tetraploid genomes of Acorus and the evolution of monocots.</title>
        <authorList>
            <person name="Ma L."/>
            <person name="Liu K.W."/>
            <person name="Li Z."/>
            <person name="Hsiao Y.Y."/>
            <person name="Qi Y."/>
            <person name="Fu T."/>
            <person name="Tang G.D."/>
            <person name="Zhang D."/>
            <person name="Sun W.H."/>
            <person name="Liu D.K."/>
            <person name="Li Y."/>
            <person name="Chen G.Z."/>
            <person name="Liu X.D."/>
            <person name="Liao X.Y."/>
            <person name="Jiang Y.T."/>
            <person name="Yu X."/>
            <person name="Hao Y."/>
            <person name="Huang J."/>
            <person name="Zhao X.W."/>
            <person name="Ke S."/>
            <person name="Chen Y.Y."/>
            <person name="Wu W.L."/>
            <person name="Hsu J.L."/>
            <person name="Lin Y.F."/>
            <person name="Huang M.D."/>
            <person name="Li C.Y."/>
            <person name="Huang L."/>
            <person name="Wang Z.W."/>
            <person name="Zhao X."/>
            <person name="Zhong W.Y."/>
            <person name="Peng D.H."/>
            <person name="Ahmad S."/>
            <person name="Lan S."/>
            <person name="Zhang J.S."/>
            <person name="Tsai W.C."/>
            <person name="Van de Peer Y."/>
            <person name="Liu Z.J."/>
        </authorList>
    </citation>
    <scope>NUCLEOTIDE SEQUENCE</scope>
    <source>
        <strain evidence="2">CP</strain>
    </source>
</reference>
<sequence length="94" mass="10829">MRTWVRATSLGAVEALKDQLGFCRWNHAFRSIQQETKKSIRSHYQARPNSSSSSSSEVSSVAVVGRRRRDRDEKARRSEEALRKVMYLSCWGPN</sequence>
<dbReference type="PANTHER" id="PTHR33090">
    <property type="entry name" value="DUF3774 DOMAIN PROTEIN-RELATED"/>
    <property type="match status" value="1"/>
</dbReference>
<evidence type="ECO:0000256" key="1">
    <source>
        <dbReference type="SAM" id="MobiDB-lite"/>
    </source>
</evidence>
<dbReference type="InterPro" id="IPR022251">
    <property type="entry name" value="DUF3774_wound-induced"/>
</dbReference>
<accession>A0AAV9C2Z3</accession>
<reference evidence="2" key="2">
    <citation type="submission" date="2023-06" db="EMBL/GenBank/DDBJ databases">
        <authorList>
            <person name="Ma L."/>
            <person name="Liu K.-W."/>
            <person name="Li Z."/>
            <person name="Hsiao Y.-Y."/>
            <person name="Qi Y."/>
            <person name="Fu T."/>
            <person name="Tang G."/>
            <person name="Zhang D."/>
            <person name="Sun W.-H."/>
            <person name="Liu D.-K."/>
            <person name="Li Y."/>
            <person name="Chen G.-Z."/>
            <person name="Liu X.-D."/>
            <person name="Liao X.-Y."/>
            <person name="Jiang Y.-T."/>
            <person name="Yu X."/>
            <person name="Hao Y."/>
            <person name="Huang J."/>
            <person name="Zhao X.-W."/>
            <person name="Ke S."/>
            <person name="Chen Y.-Y."/>
            <person name="Wu W.-L."/>
            <person name="Hsu J.-L."/>
            <person name="Lin Y.-F."/>
            <person name="Huang M.-D."/>
            <person name="Li C.-Y."/>
            <person name="Huang L."/>
            <person name="Wang Z.-W."/>
            <person name="Zhao X."/>
            <person name="Zhong W.-Y."/>
            <person name="Peng D.-H."/>
            <person name="Ahmad S."/>
            <person name="Lan S."/>
            <person name="Zhang J.-S."/>
            <person name="Tsai W.-C."/>
            <person name="Van De Peer Y."/>
            <person name="Liu Z.-J."/>
        </authorList>
    </citation>
    <scope>NUCLEOTIDE SEQUENCE</scope>
    <source>
        <strain evidence="2">CP</strain>
        <tissue evidence="2">Leaves</tissue>
    </source>
</reference>
<gene>
    <name evidence="2" type="ORF">QJS10_CPB21g00750</name>
</gene>
<organism evidence="2 3">
    <name type="scientific">Acorus calamus</name>
    <name type="common">Sweet flag</name>
    <dbReference type="NCBI Taxonomy" id="4465"/>
    <lineage>
        <taxon>Eukaryota</taxon>
        <taxon>Viridiplantae</taxon>
        <taxon>Streptophyta</taxon>
        <taxon>Embryophyta</taxon>
        <taxon>Tracheophyta</taxon>
        <taxon>Spermatophyta</taxon>
        <taxon>Magnoliopsida</taxon>
        <taxon>Liliopsida</taxon>
        <taxon>Acoraceae</taxon>
        <taxon>Acorus</taxon>
    </lineage>
</organism>
<keyword evidence="3" id="KW-1185">Reference proteome</keyword>
<evidence type="ECO:0008006" key="4">
    <source>
        <dbReference type="Google" id="ProtNLM"/>
    </source>
</evidence>